<dbReference type="GO" id="GO:0031514">
    <property type="term" value="C:motile cilium"/>
    <property type="evidence" value="ECO:0007669"/>
    <property type="project" value="TreeGrafter"/>
</dbReference>
<dbReference type="GO" id="GO:0016020">
    <property type="term" value="C:membrane"/>
    <property type="evidence" value="ECO:0007669"/>
    <property type="project" value="TreeGrafter"/>
</dbReference>
<dbReference type="AlphaFoldDB" id="A0A8S3JSI9"/>
<comment type="caution">
    <text evidence="2">The sequence shown here is derived from an EMBL/GenBank/DDBJ whole genome shotgun (WGS) entry which is preliminary data.</text>
</comment>
<organism evidence="2 3">
    <name type="scientific">Rotaria magnacalcarata</name>
    <dbReference type="NCBI Taxonomy" id="392030"/>
    <lineage>
        <taxon>Eukaryota</taxon>
        <taxon>Metazoa</taxon>
        <taxon>Spiralia</taxon>
        <taxon>Gnathifera</taxon>
        <taxon>Rotifera</taxon>
        <taxon>Eurotatoria</taxon>
        <taxon>Bdelloidea</taxon>
        <taxon>Philodinida</taxon>
        <taxon>Philodinidae</taxon>
        <taxon>Rotaria</taxon>
    </lineage>
</organism>
<sequence>WRIKSRNIAVVLQAFDVDGDGVDELVTGWSNGKVDIRSDRQGEVIFKESLSSSVAGIVKADYRVAGENLLICCSNEGEVRGFKFSEQDPNALTASLYRDRQEAIRDLAQKKQALLIELEHLDDAIKHSKDTINKSTRRIVSDSSEAEIP</sequence>
<dbReference type="PANTHER" id="PTHR32465:SF0">
    <property type="entry name" value="BARDET-BIEDL SYNDROME 2 PROTEIN"/>
    <property type="match status" value="1"/>
</dbReference>
<dbReference type="PANTHER" id="PTHR32465">
    <property type="entry name" value="BARDET-BIEDL SYNDROME 2 PROTEIN"/>
    <property type="match status" value="1"/>
</dbReference>
<dbReference type="InterPro" id="IPR016616">
    <property type="entry name" value="Bardet-Biedl_syndrome_2_prot"/>
</dbReference>
<dbReference type="InterPro" id="IPR029429">
    <property type="entry name" value="BBS2_Mid"/>
</dbReference>
<feature type="domain" description="Ciliary BBSome complex subunit 2 middle region" evidence="1">
    <location>
        <begin position="1"/>
        <end position="37"/>
    </location>
</feature>
<dbReference type="GO" id="GO:0034464">
    <property type="term" value="C:BBSome"/>
    <property type="evidence" value="ECO:0007669"/>
    <property type="project" value="InterPro"/>
</dbReference>
<dbReference type="Proteomes" id="UP000681720">
    <property type="component" value="Unassembled WGS sequence"/>
</dbReference>
<dbReference type="GO" id="GO:0036064">
    <property type="term" value="C:ciliary basal body"/>
    <property type="evidence" value="ECO:0007669"/>
    <property type="project" value="TreeGrafter"/>
</dbReference>
<dbReference type="GO" id="GO:0043005">
    <property type="term" value="C:neuron projection"/>
    <property type="evidence" value="ECO:0007669"/>
    <property type="project" value="TreeGrafter"/>
</dbReference>
<feature type="non-terminal residue" evidence="2">
    <location>
        <position position="1"/>
    </location>
</feature>
<proteinExistence type="predicted"/>
<dbReference type="EMBL" id="CAJOBJ010363679">
    <property type="protein sequence ID" value="CAF5219723.1"/>
    <property type="molecule type" value="Genomic_DNA"/>
</dbReference>
<dbReference type="GO" id="GO:1905515">
    <property type="term" value="P:non-motile cilium assembly"/>
    <property type="evidence" value="ECO:0007669"/>
    <property type="project" value="InterPro"/>
</dbReference>
<protein>
    <recommendedName>
        <fullName evidence="1">Ciliary BBSome complex subunit 2 middle region domain-containing protein</fullName>
    </recommendedName>
</protein>
<reference evidence="2" key="1">
    <citation type="submission" date="2021-02" db="EMBL/GenBank/DDBJ databases">
        <authorList>
            <person name="Nowell W R."/>
        </authorList>
    </citation>
    <scope>NUCLEOTIDE SEQUENCE</scope>
</reference>
<dbReference type="Pfam" id="PF14783">
    <property type="entry name" value="BBS2_Mid"/>
    <property type="match status" value="1"/>
</dbReference>
<evidence type="ECO:0000313" key="2">
    <source>
        <dbReference type="EMBL" id="CAF5219723.1"/>
    </source>
</evidence>
<accession>A0A8S3JSI9</accession>
<name>A0A8S3JSI9_9BILA</name>
<gene>
    <name evidence="2" type="ORF">GIL414_LOCUS83637</name>
</gene>
<feature type="non-terminal residue" evidence="2">
    <location>
        <position position="149"/>
    </location>
</feature>
<evidence type="ECO:0000313" key="3">
    <source>
        <dbReference type="Proteomes" id="UP000681720"/>
    </source>
</evidence>
<evidence type="ECO:0000259" key="1">
    <source>
        <dbReference type="Pfam" id="PF14783"/>
    </source>
</evidence>